<proteinExistence type="predicted"/>
<name>A0A1Y5TUL2_9RHOB</name>
<dbReference type="OrthoDB" id="7777983at2"/>
<evidence type="ECO:0000313" key="2">
    <source>
        <dbReference type="Proteomes" id="UP000193827"/>
    </source>
</evidence>
<evidence type="ECO:0008006" key="3">
    <source>
        <dbReference type="Google" id="ProtNLM"/>
    </source>
</evidence>
<dbReference type="PROSITE" id="PS51257">
    <property type="entry name" value="PROKAR_LIPOPROTEIN"/>
    <property type="match status" value="1"/>
</dbReference>
<evidence type="ECO:0000313" key="1">
    <source>
        <dbReference type="EMBL" id="SLN68608.1"/>
    </source>
</evidence>
<dbReference type="Proteomes" id="UP000193827">
    <property type="component" value="Unassembled WGS sequence"/>
</dbReference>
<reference evidence="1 2" key="1">
    <citation type="submission" date="2017-03" db="EMBL/GenBank/DDBJ databases">
        <authorList>
            <person name="Afonso C.L."/>
            <person name="Miller P.J."/>
            <person name="Scott M.A."/>
            <person name="Spackman E."/>
            <person name="Goraichik I."/>
            <person name="Dimitrov K.M."/>
            <person name="Suarez D.L."/>
            <person name="Swayne D.E."/>
        </authorList>
    </citation>
    <scope>NUCLEOTIDE SEQUENCE [LARGE SCALE GENOMIC DNA]</scope>
    <source>
        <strain evidence="1 2">CECT 8287</strain>
    </source>
</reference>
<dbReference type="RefSeq" id="WP_085894015.1">
    <property type="nucleotide sequence ID" value="NZ_FWFL01000016.1"/>
</dbReference>
<gene>
    <name evidence="1" type="ORF">PEL8287_03819</name>
</gene>
<dbReference type="AlphaFoldDB" id="A0A1Y5TUL2"/>
<keyword evidence="2" id="KW-1185">Reference proteome</keyword>
<accession>A0A1Y5TUL2</accession>
<protein>
    <recommendedName>
        <fullName evidence="3">Lipoprotein</fullName>
    </recommendedName>
</protein>
<sequence>MLKSGKVTAVFGCLAIVVLSGCALDHTRYETEPVKLQTAKGVVTCQLYTESQVIWDEAVDVPEGMSIEEGDRICKAEGKRRLRLLNS</sequence>
<organism evidence="1 2">
    <name type="scientific">Roseovarius litorisediminis</name>
    <dbReference type="NCBI Taxonomy" id="1312363"/>
    <lineage>
        <taxon>Bacteria</taxon>
        <taxon>Pseudomonadati</taxon>
        <taxon>Pseudomonadota</taxon>
        <taxon>Alphaproteobacteria</taxon>
        <taxon>Rhodobacterales</taxon>
        <taxon>Roseobacteraceae</taxon>
        <taxon>Roseovarius</taxon>
    </lineage>
</organism>
<dbReference type="EMBL" id="FWFL01000016">
    <property type="protein sequence ID" value="SLN68608.1"/>
    <property type="molecule type" value="Genomic_DNA"/>
</dbReference>